<reference evidence="2" key="1">
    <citation type="submission" date="2015-01" db="EMBL/GenBank/DDBJ databases">
        <authorList>
            <person name="Paterson Steve"/>
        </authorList>
    </citation>
    <scope>NUCLEOTIDE SEQUENCE [LARGE SCALE GENOMIC DNA]</scope>
    <source>
        <strain evidence="2">OBR1</strain>
    </source>
</reference>
<evidence type="ECO:0000313" key="1">
    <source>
        <dbReference type="EMBL" id="CPR15974.1"/>
    </source>
</evidence>
<evidence type="ECO:0000313" key="2">
    <source>
        <dbReference type="Proteomes" id="UP000044377"/>
    </source>
</evidence>
<dbReference type="EMBL" id="CGIG01000001">
    <property type="protein sequence ID" value="CPR15974.1"/>
    <property type="molecule type" value="Genomic_DNA"/>
</dbReference>
<gene>
    <name evidence="1" type="ORF">BN1221_01818c</name>
</gene>
<sequence>MWANRQDAASTSIISCPYFKLPECLPRSATGIHAGMRRFYCSAARQY</sequence>
<dbReference type="AlphaFoldDB" id="A0A0G4JTV5"/>
<protein>
    <submittedName>
        <fullName evidence="1">Uncharacterized protein</fullName>
    </submittedName>
</protein>
<organism evidence="1 2">
    <name type="scientific">Brenneria goodwinii</name>
    <dbReference type="NCBI Taxonomy" id="1109412"/>
    <lineage>
        <taxon>Bacteria</taxon>
        <taxon>Pseudomonadati</taxon>
        <taxon>Pseudomonadota</taxon>
        <taxon>Gammaproteobacteria</taxon>
        <taxon>Enterobacterales</taxon>
        <taxon>Pectobacteriaceae</taxon>
        <taxon>Brenneria</taxon>
    </lineage>
</organism>
<name>A0A0G4JTV5_9GAMM</name>
<accession>A0A0G4JTV5</accession>
<keyword evidence="2" id="KW-1185">Reference proteome</keyword>
<proteinExistence type="predicted"/>
<dbReference type="Proteomes" id="UP000044377">
    <property type="component" value="Unassembled WGS sequence"/>
</dbReference>